<dbReference type="Proteomes" id="UP000076837">
    <property type="component" value="Unassembled WGS sequence"/>
</dbReference>
<keyword evidence="2" id="KW-1185">Reference proteome</keyword>
<dbReference type="EMBL" id="JYNV01000138">
    <property type="protein sequence ID" value="KZM25115.1"/>
    <property type="molecule type" value="Genomic_DNA"/>
</dbReference>
<dbReference type="OrthoDB" id="3798924at2759"/>
<dbReference type="AlphaFoldDB" id="A0A163H1Q4"/>
<protein>
    <submittedName>
        <fullName evidence="1">Uncharacterized protein</fullName>
    </submittedName>
</protein>
<comment type="caution">
    <text evidence="1">The sequence shown here is derived from an EMBL/GenBank/DDBJ whole genome shotgun (WGS) entry which is preliminary data.</text>
</comment>
<evidence type="ECO:0000313" key="1">
    <source>
        <dbReference type="EMBL" id="KZM25115.1"/>
    </source>
</evidence>
<gene>
    <name evidence="1" type="ORF">ST47_g3747</name>
</gene>
<evidence type="ECO:0000313" key="2">
    <source>
        <dbReference type="Proteomes" id="UP000076837"/>
    </source>
</evidence>
<sequence>MLSLLRAFSCYVSSPPSSPTPPPIPLPMPLRPRPASTAVALLPRAPTEGVPSALMVRRSAAGHPTPTNMTMQTIFAS</sequence>
<name>A0A163H1Q4_DIDRA</name>
<proteinExistence type="predicted"/>
<accession>A0A163H1Q4</accession>
<organism evidence="1 2">
    <name type="scientific">Didymella rabiei</name>
    <name type="common">Chickpea ascochyta blight fungus</name>
    <name type="synonym">Mycosphaerella rabiei</name>
    <dbReference type="NCBI Taxonomy" id="5454"/>
    <lineage>
        <taxon>Eukaryota</taxon>
        <taxon>Fungi</taxon>
        <taxon>Dikarya</taxon>
        <taxon>Ascomycota</taxon>
        <taxon>Pezizomycotina</taxon>
        <taxon>Dothideomycetes</taxon>
        <taxon>Pleosporomycetidae</taxon>
        <taxon>Pleosporales</taxon>
        <taxon>Pleosporineae</taxon>
        <taxon>Didymellaceae</taxon>
        <taxon>Ascochyta</taxon>
    </lineage>
</organism>
<reference evidence="1 2" key="1">
    <citation type="journal article" date="2016" name="Sci. Rep.">
        <title>Draft genome sequencing and secretome analysis of fungal phytopathogen Ascochyta rabiei provides insight into the necrotrophic effector repertoire.</title>
        <authorList>
            <person name="Verma S."/>
            <person name="Gazara R.K."/>
            <person name="Nizam S."/>
            <person name="Parween S."/>
            <person name="Chattopadhyay D."/>
            <person name="Verma P.K."/>
        </authorList>
    </citation>
    <scope>NUCLEOTIDE SEQUENCE [LARGE SCALE GENOMIC DNA]</scope>
    <source>
        <strain evidence="1 2">ArDII</strain>
    </source>
</reference>